<dbReference type="AlphaFoldDB" id="A0AAW6HPH1"/>
<comment type="catalytic activity">
    <reaction evidence="5">
        <text>a 2'-deoxyadenosine in DNA + S-adenosyl-L-methionine = an N(6)-methyl-2'-deoxyadenosine in DNA + S-adenosyl-L-homocysteine + H(+)</text>
        <dbReference type="Rhea" id="RHEA:15197"/>
        <dbReference type="Rhea" id="RHEA-COMP:12418"/>
        <dbReference type="Rhea" id="RHEA-COMP:12419"/>
        <dbReference type="ChEBI" id="CHEBI:15378"/>
        <dbReference type="ChEBI" id="CHEBI:57856"/>
        <dbReference type="ChEBI" id="CHEBI:59789"/>
        <dbReference type="ChEBI" id="CHEBI:90615"/>
        <dbReference type="ChEBI" id="CHEBI:90616"/>
        <dbReference type="EC" id="2.1.1.72"/>
    </reaction>
</comment>
<dbReference type="InterPro" id="IPR002052">
    <property type="entry name" value="DNA_methylase_N6_adenine_CS"/>
</dbReference>
<accession>A0AAW6HPH1</accession>
<sequence length="338" mass="39133">MNYIGSKHSLLDFLHQTISRVINKESMDKLVFADLFAGTGVVGSFFRSKGCKVIANDIQYYSYVLNKHYLQTTKKDKLDLIDYLNNLKPVNGFVYNNYCLGSGSERLYFTDENGRKCDAIRNEIEKQLKSKKIGKNEYFTYLAALIKGIDKVANTAAVYGAFLKKIKRSAAKELKLELLDFNDGIIGEVYNKDANELIPTIKGDILYLDPPYNERQYCANYHVLETIALNDQPKLRGVTGLRDYNNQKSDYCTKKKVIDKFTDLLEKANFKYIFLSYNNEGLMTLDEIKEVMSKFGEYSLYKKEYRRFKADKDQNRNIKTDKTIEYLHCLVKSDLLKN</sequence>
<evidence type="ECO:0000313" key="6">
    <source>
        <dbReference type="EMBL" id="MDC4183526.1"/>
    </source>
</evidence>
<dbReference type="PROSITE" id="PS00092">
    <property type="entry name" value="N6_MTASE"/>
    <property type="match status" value="1"/>
</dbReference>
<dbReference type="GO" id="GO:0032259">
    <property type="term" value="P:methylation"/>
    <property type="evidence" value="ECO:0007669"/>
    <property type="project" value="UniProtKB-KW"/>
</dbReference>
<keyword evidence="2 6" id="KW-0489">Methyltransferase</keyword>
<dbReference type="Proteomes" id="UP001216384">
    <property type="component" value="Unassembled WGS sequence"/>
</dbReference>
<dbReference type="InterPro" id="IPR012327">
    <property type="entry name" value="MeTrfase_D12"/>
</dbReference>
<name>A0AAW6HPH1_9MOLU</name>
<evidence type="ECO:0000313" key="7">
    <source>
        <dbReference type="Proteomes" id="UP001216384"/>
    </source>
</evidence>
<dbReference type="RefSeq" id="WP_272404022.1">
    <property type="nucleotide sequence ID" value="NZ_JAJHZP010000014.1"/>
</dbReference>
<dbReference type="EMBL" id="JAJHZP010000014">
    <property type="protein sequence ID" value="MDC4183526.1"/>
    <property type="molecule type" value="Genomic_DNA"/>
</dbReference>
<dbReference type="Pfam" id="PF02086">
    <property type="entry name" value="MethyltransfD12"/>
    <property type="match status" value="1"/>
</dbReference>
<dbReference type="GO" id="GO:0009007">
    <property type="term" value="F:site-specific DNA-methyltransferase (adenine-specific) activity"/>
    <property type="evidence" value="ECO:0007669"/>
    <property type="project" value="UniProtKB-EC"/>
</dbReference>
<organism evidence="6 7">
    <name type="scientific">Mycoplasma bradburyae</name>
    <dbReference type="NCBI Taxonomy" id="2963128"/>
    <lineage>
        <taxon>Bacteria</taxon>
        <taxon>Bacillati</taxon>
        <taxon>Mycoplasmatota</taxon>
        <taxon>Mollicutes</taxon>
        <taxon>Mycoplasmataceae</taxon>
        <taxon>Mycoplasma</taxon>
    </lineage>
</organism>
<dbReference type="GO" id="GO:0003676">
    <property type="term" value="F:nucleic acid binding"/>
    <property type="evidence" value="ECO:0007669"/>
    <property type="project" value="InterPro"/>
</dbReference>
<dbReference type="SUPFAM" id="SSF53335">
    <property type="entry name" value="S-adenosyl-L-methionine-dependent methyltransferases"/>
    <property type="match status" value="1"/>
</dbReference>
<dbReference type="InterPro" id="IPR029063">
    <property type="entry name" value="SAM-dependent_MTases_sf"/>
</dbReference>
<comment type="caution">
    <text evidence="6">The sequence shown here is derived from an EMBL/GenBank/DDBJ whole genome shotgun (WGS) entry which is preliminary data.</text>
</comment>
<evidence type="ECO:0000256" key="1">
    <source>
        <dbReference type="ARBA" id="ARBA00011900"/>
    </source>
</evidence>
<reference evidence="6" key="1">
    <citation type="submission" date="2021-11" db="EMBL/GenBank/DDBJ databases">
        <title>Description of Mycoplasma bradburyaesp. nov.from sea birds: a tribute to a great mycoplasmologist.</title>
        <authorList>
            <person name="Ramirez A.S."/>
            <person name="Poveda C."/>
            <person name="Suarez-Perez A."/>
            <person name="Rosales R.S."/>
            <person name="Dijkman R."/>
            <person name="Feberwee A."/>
            <person name="Spergser J."/>
            <person name="Szostak M.P."/>
            <person name="Ressel L."/>
            <person name="Calabuig P."/>
            <person name="Catania S."/>
            <person name="Gobbo F."/>
            <person name="Timofte D."/>
            <person name="Poveda J.B."/>
        </authorList>
    </citation>
    <scope>NUCLEOTIDE SEQUENCE</scope>
    <source>
        <strain evidence="6">T264</strain>
    </source>
</reference>
<evidence type="ECO:0000256" key="2">
    <source>
        <dbReference type="ARBA" id="ARBA00022603"/>
    </source>
</evidence>
<dbReference type="EC" id="2.1.1.72" evidence="1"/>
<evidence type="ECO:0000256" key="4">
    <source>
        <dbReference type="ARBA" id="ARBA00022691"/>
    </source>
</evidence>
<dbReference type="Gene3D" id="3.40.50.150">
    <property type="entry name" value="Vaccinia Virus protein VP39"/>
    <property type="match status" value="2"/>
</dbReference>
<keyword evidence="4" id="KW-0949">S-adenosyl-L-methionine</keyword>
<evidence type="ECO:0000256" key="5">
    <source>
        <dbReference type="ARBA" id="ARBA00047942"/>
    </source>
</evidence>
<dbReference type="GO" id="GO:0009307">
    <property type="term" value="P:DNA restriction-modification system"/>
    <property type="evidence" value="ECO:0007669"/>
    <property type="project" value="InterPro"/>
</dbReference>
<keyword evidence="3" id="KW-0808">Transferase</keyword>
<protein>
    <recommendedName>
        <fullName evidence="1">site-specific DNA-methyltransferase (adenine-specific)</fullName>
        <ecNumber evidence="1">2.1.1.72</ecNumber>
    </recommendedName>
</protein>
<proteinExistence type="predicted"/>
<dbReference type="PRINTS" id="PR00505">
    <property type="entry name" value="D12N6MTFRASE"/>
</dbReference>
<evidence type="ECO:0000256" key="3">
    <source>
        <dbReference type="ARBA" id="ARBA00022679"/>
    </source>
</evidence>
<gene>
    <name evidence="6" type="ORF">LNO71_02580</name>
</gene>